<feature type="compositionally biased region" description="Low complexity" evidence="1">
    <location>
        <begin position="233"/>
        <end position="251"/>
    </location>
</feature>
<dbReference type="Proteomes" id="UP000076580">
    <property type="component" value="Chromosome 02"/>
</dbReference>
<accession>A0A151GM04</accession>
<keyword evidence="2" id="KW-0732">Signal</keyword>
<feature type="compositionally biased region" description="Polar residues" evidence="1">
    <location>
        <begin position="88"/>
        <end position="109"/>
    </location>
</feature>
<feature type="compositionally biased region" description="Polar residues" evidence="1">
    <location>
        <begin position="509"/>
        <end position="537"/>
    </location>
</feature>
<reference evidence="3 4" key="1">
    <citation type="journal article" date="2016" name="Sci. Rep.">
        <title>Insights into Adaptations to a Near-Obligate Nematode Endoparasitic Lifestyle from the Finished Genome of Drechmeria coniospora.</title>
        <authorList>
            <person name="Zhang L."/>
            <person name="Zhou Z."/>
            <person name="Guo Q."/>
            <person name="Fokkens L."/>
            <person name="Miskei M."/>
            <person name="Pocsi I."/>
            <person name="Zhang W."/>
            <person name="Chen M."/>
            <person name="Wang L."/>
            <person name="Sun Y."/>
            <person name="Donzelli B.G."/>
            <person name="Gibson D.M."/>
            <person name="Nelson D.R."/>
            <person name="Luo J.G."/>
            <person name="Rep M."/>
            <person name="Liu H."/>
            <person name="Yang S."/>
            <person name="Wang J."/>
            <person name="Krasnoff S.B."/>
            <person name="Xu Y."/>
            <person name="Molnar I."/>
            <person name="Lin M."/>
        </authorList>
    </citation>
    <scope>NUCLEOTIDE SEQUENCE [LARGE SCALE GENOMIC DNA]</scope>
    <source>
        <strain evidence="3 4">ARSEF 6962</strain>
    </source>
</reference>
<keyword evidence="4" id="KW-1185">Reference proteome</keyword>
<feature type="compositionally biased region" description="Polar residues" evidence="1">
    <location>
        <begin position="769"/>
        <end position="778"/>
    </location>
</feature>
<feature type="region of interest" description="Disordered" evidence="1">
    <location>
        <begin position="229"/>
        <end position="537"/>
    </location>
</feature>
<feature type="compositionally biased region" description="Low complexity" evidence="1">
    <location>
        <begin position="326"/>
        <end position="343"/>
    </location>
</feature>
<feature type="signal peptide" evidence="2">
    <location>
        <begin position="1"/>
        <end position="28"/>
    </location>
</feature>
<organism evidence="3 4">
    <name type="scientific">Drechmeria coniospora</name>
    <name type="common">Nematophagous fungus</name>
    <name type="synonym">Meria coniospora</name>
    <dbReference type="NCBI Taxonomy" id="98403"/>
    <lineage>
        <taxon>Eukaryota</taxon>
        <taxon>Fungi</taxon>
        <taxon>Dikarya</taxon>
        <taxon>Ascomycota</taxon>
        <taxon>Pezizomycotina</taxon>
        <taxon>Sordariomycetes</taxon>
        <taxon>Hypocreomycetidae</taxon>
        <taxon>Hypocreales</taxon>
        <taxon>Ophiocordycipitaceae</taxon>
        <taxon>Drechmeria</taxon>
    </lineage>
</organism>
<feature type="region of interest" description="Disordered" evidence="1">
    <location>
        <begin position="60"/>
        <end position="119"/>
    </location>
</feature>
<feature type="compositionally biased region" description="Low complexity" evidence="1">
    <location>
        <begin position="260"/>
        <end position="276"/>
    </location>
</feature>
<dbReference type="EMBL" id="LAYC01000002">
    <property type="protein sequence ID" value="KYK58137.1"/>
    <property type="molecule type" value="Genomic_DNA"/>
</dbReference>
<feature type="compositionally biased region" description="Low complexity" evidence="1">
    <location>
        <begin position="481"/>
        <end position="508"/>
    </location>
</feature>
<evidence type="ECO:0000256" key="2">
    <source>
        <dbReference type="SAM" id="SignalP"/>
    </source>
</evidence>
<feature type="chain" id="PRO_5007580685" evidence="2">
    <location>
        <begin position="29"/>
        <end position="825"/>
    </location>
</feature>
<dbReference type="RefSeq" id="XP_040657489.1">
    <property type="nucleotide sequence ID" value="XM_040802456.1"/>
</dbReference>
<gene>
    <name evidence="3" type="ORF">DCS_05150</name>
</gene>
<feature type="compositionally biased region" description="Low complexity" evidence="1">
    <location>
        <begin position="110"/>
        <end position="119"/>
    </location>
</feature>
<dbReference type="STRING" id="98403.A0A151GM04"/>
<feature type="compositionally biased region" description="Polar residues" evidence="1">
    <location>
        <begin position="379"/>
        <end position="465"/>
    </location>
</feature>
<dbReference type="GeneID" id="63717793"/>
<dbReference type="InParanoid" id="A0A151GM04"/>
<evidence type="ECO:0000256" key="1">
    <source>
        <dbReference type="SAM" id="MobiDB-lite"/>
    </source>
</evidence>
<feature type="region of interest" description="Disordered" evidence="1">
    <location>
        <begin position="759"/>
        <end position="785"/>
    </location>
</feature>
<feature type="compositionally biased region" description="Low complexity" evidence="1">
    <location>
        <begin position="352"/>
        <end position="377"/>
    </location>
</feature>
<dbReference type="PROSITE" id="PS51257">
    <property type="entry name" value="PROKAR_LIPOPROTEIN"/>
    <property type="match status" value="1"/>
</dbReference>
<sequence>MMERFADVMSHFMATNLLFSLVSCLVLGHQLDAVTEQTTVTVRHVDTTFVTSILTQLCNSQSTESFETDPDTKSHMREPTVVTGDLPITTNLLSSPPETSQLQPAPSQPSTEVGSSSDSASSVTSAIAIGTHTIIMPTEQTIAVTITTDGLTLTFPLPPPSSHETLISGTTAEGTRTRITSDGVIIIGTDSFAIPTGFSTPVTTARNGVTLTFSPEPFPAVSTSNGITINSGTDSIPVPTDPTIITTGGVTWNISPGNPPSSSTTPSSMPPSAVTSVDNPPPPSATQSTINFTAPLNTHTSFENPPLQSSAPSTMSSDMPTLVDKNPPSSATPSTAPSHNPTSFENPSPQLSTAVSSSPTSASTSAESVSSQSTAPSLTPHNTATTPENTISHSTAPSSTEPSIDTSIENSPFQSVTPSSVPPGLSTSTYPESSLQSTTTPSSMSENTSVAMDSLSLSVPASSAQPPNTTTSPENPPSPSTAPSSAPSSTFTSVENPSQSAPPSSALSNTSASPENPISPSTEPSSAPVNTVTSPTSVSDLPIYTTWPPEASIIPVTTVVPEPTVKDGNTELPCKIWFLWVVSCETDSATTSCTTVQSVITSGCSQMGATSTTFAPACKLVPTNYVNIVEVERDTFSHTSGVVTITATGPTQTDTGEPSNMPTLTGTAPSSSSSGECLSLSTFTSCHFVGGRQGSICVPTSTCVRWRPAETPSTGNRCEQDGECSNYKCAEGERPGCLVRGLGGERSGSCQCLQIATSSTVEGGGGSPPETTMTTTSQEPKKTPPPDGFNCNSAADCAIWTCVDGSKPGCSSHGSGDPFTQHCRC</sequence>
<proteinExistence type="predicted"/>
<dbReference type="AlphaFoldDB" id="A0A151GM04"/>
<feature type="region of interest" description="Disordered" evidence="1">
    <location>
        <begin position="646"/>
        <end position="668"/>
    </location>
</feature>
<name>A0A151GM04_DRECN</name>
<protein>
    <submittedName>
        <fullName evidence="3">Uncharacterized protein</fullName>
    </submittedName>
</protein>
<evidence type="ECO:0000313" key="4">
    <source>
        <dbReference type="Proteomes" id="UP000076580"/>
    </source>
</evidence>
<evidence type="ECO:0000313" key="3">
    <source>
        <dbReference type="EMBL" id="KYK58137.1"/>
    </source>
</evidence>
<comment type="caution">
    <text evidence="3">The sequence shown here is derived from an EMBL/GenBank/DDBJ whole genome shotgun (WGS) entry which is preliminary data.</text>
</comment>
<feature type="compositionally biased region" description="Polar residues" evidence="1">
    <location>
        <begin position="285"/>
        <end position="319"/>
    </location>
</feature>